<dbReference type="PIRSF" id="PIRSF002419">
    <property type="entry name" value="Tetraspanin"/>
    <property type="match status" value="1"/>
</dbReference>
<keyword evidence="4 11" id="KW-1133">Transmembrane helix</keyword>
<dbReference type="Proteomes" id="UP001230051">
    <property type="component" value="Unassembled WGS sequence"/>
</dbReference>
<dbReference type="InterPro" id="IPR008952">
    <property type="entry name" value="Tetraspanin_EC2_sf"/>
</dbReference>
<feature type="transmembrane region" description="Helical" evidence="11">
    <location>
        <begin position="211"/>
        <end position="235"/>
    </location>
</feature>
<reference evidence="12" key="1">
    <citation type="submission" date="2022-02" db="EMBL/GenBank/DDBJ databases">
        <title>Atlantic sturgeon de novo genome assembly.</title>
        <authorList>
            <person name="Stock M."/>
            <person name="Klopp C."/>
            <person name="Guiguen Y."/>
            <person name="Cabau C."/>
            <person name="Parinello H."/>
            <person name="Santidrian Yebra-Pimentel E."/>
            <person name="Kuhl H."/>
            <person name="Dirks R.P."/>
            <person name="Guessner J."/>
            <person name="Wuertz S."/>
            <person name="Du K."/>
            <person name="Schartl M."/>
        </authorList>
    </citation>
    <scope>NUCLEOTIDE SEQUENCE</scope>
    <source>
        <strain evidence="12">STURGEONOMICS-FGT-2020</strain>
        <tissue evidence="12">Whole blood</tissue>
    </source>
</reference>
<comment type="caution">
    <text evidence="12">The sequence shown here is derived from an EMBL/GenBank/DDBJ whole genome shotgun (WGS) entry which is preliminary data.</text>
</comment>
<protein>
    <recommendedName>
        <fullName evidence="11">Tetraspanin</fullName>
    </recommendedName>
</protein>
<dbReference type="AlphaFoldDB" id="A0AAD8CMQ8"/>
<dbReference type="SUPFAM" id="SSF48652">
    <property type="entry name" value="Tetraspanin"/>
    <property type="match status" value="1"/>
</dbReference>
<keyword evidence="3 11" id="KW-0812">Transmembrane</keyword>
<dbReference type="CDD" id="cd03156">
    <property type="entry name" value="uroplakin_I_like_LEL"/>
    <property type="match status" value="1"/>
</dbReference>
<evidence type="ECO:0000256" key="7">
    <source>
        <dbReference type="ARBA" id="ARBA00023228"/>
    </source>
</evidence>
<evidence type="ECO:0000256" key="2">
    <source>
        <dbReference type="ARBA" id="ARBA00006840"/>
    </source>
</evidence>
<comment type="similarity">
    <text evidence="2 11">Belongs to the tetraspanin (TM4SF) family.</text>
</comment>
<dbReference type="InterPro" id="IPR018499">
    <property type="entry name" value="Tetraspanin/Peripherin"/>
</dbReference>
<dbReference type="PANTHER" id="PTHR19282:SF216">
    <property type="entry name" value="TETRASPANIN-1"/>
    <property type="match status" value="1"/>
</dbReference>
<dbReference type="FunFam" id="1.10.1450.10:FF:000020">
    <property type="entry name" value="Tetraspanin"/>
    <property type="match status" value="1"/>
</dbReference>
<keyword evidence="6" id="KW-0325">Glycoprotein</keyword>
<evidence type="ECO:0000313" key="13">
    <source>
        <dbReference type="Proteomes" id="UP001230051"/>
    </source>
</evidence>
<evidence type="ECO:0000256" key="6">
    <source>
        <dbReference type="ARBA" id="ARBA00023180"/>
    </source>
</evidence>
<dbReference type="InterPro" id="IPR000301">
    <property type="entry name" value="Tetraspanin_animals"/>
</dbReference>
<evidence type="ECO:0000256" key="5">
    <source>
        <dbReference type="ARBA" id="ARBA00023136"/>
    </source>
</evidence>
<proteinExistence type="inferred from homology"/>
<name>A0AAD8CMQ8_ACIOX</name>
<feature type="transmembrane region" description="Helical" evidence="11">
    <location>
        <begin position="85"/>
        <end position="110"/>
    </location>
</feature>
<dbReference type="PRINTS" id="PR00259">
    <property type="entry name" value="TMFOUR"/>
</dbReference>
<evidence type="ECO:0000256" key="4">
    <source>
        <dbReference type="ARBA" id="ARBA00022989"/>
    </source>
</evidence>
<keyword evidence="13" id="KW-1185">Reference proteome</keyword>
<evidence type="ECO:0000256" key="8">
    <source>
        <dbReference type="ARBA" id="ARBA00046464"/>
    </source>
</evidence>
<dbReference type="InterPro" id="IPR018503">
    <property type="entry name" value="Tetraspanin_CS"/>
</dbReference>
<evidence type="ECO:0000313" key="12">
    <source>
        <dbReference type="EMBL" id="KAK1153909.1"/>
    </source>
</evidence>
<dbReference type="Gene3D" id="1.10.1450.10">
    <property type="entry name" value="Tetraspanin"/>
    <property type="match status" value="1"/>
</dbReference>
<accession>A0AAD8CMQ8</accession>
<dbReference type="GO" id="GO:0005765">
    <property type="term" value="C:lysosomal membrane"/>
    <property type="evidence" value="ECO:0007669"/>
    <property type="project" value="UniProtKB-SubCell"/>
</dbReference>
<feature type="transmembrane region" description="Helical" evidence="11">
    <location>
        <begin position="52"/>
        <end position="73"/>
    </location>
</feature>
<keyword evidence="10" id="KW-1015">Disulfide bond</keyword>
<evidence type="ECO:0000256" key="11">
    <source>
        <dbReference type="RuleBase" id="RU361218"/>
    </source>
</evidence>
<comment type="subunit">
    <text evidence="8">Interacts with SLC19A2. Interacts with NTRK1/TRKA.</text>
</comment>
<evidence type="ECO:0000256" key="3">
    <source>
        <dbReference type="ARBA" id="ARBA00022692"/>
    </source>
</evidence>
<gene>
    <name evidence="12" type="primary">Tspan1</name>
    <name evidence="12" type="ORF">AOXY_G29139</name>
</gene>
<keyword evidence="7" id="KW-0458">Lysosome</keyword>
<dbReference type="Pfam" id="PF00335">
    <property type="entry name" value="Tetraspanin"/>
    <property type="match status" value="1"/>
</dbReference>
<dbReference type="PANTHER" id="PTHR19282">
    <property type="entry name" value="TETRASPANIN"/>
    <property type="match status" value="1"/>
</dbReference>
<evidence type="ECO:0000256" key="9">
    <source>
        <dbReference type="ARBA" id="ARBA00054958"/>
    </source>
</evidence>
<sequence>MGCFGFLKMMMFVFNGVIFLAGAGVLGVGIWVKVDGASFTKLLDTVSPDLSQVVNVGYLCIAVGLVLLVMGFLGCCGAMKESKCMLLLFFIIVLLIFVAQVAGAVVVLVFSSLADVIVAQIGNVAKDSLEKDFGKQADITTVWNTTMKELECCGFNNYTDFDNSPFMNYTKHYPSQCCKTTAPCTMAEAKTSEIVGCYNAILNFLKDNSKILGAVALGIGGLEIAAMVVSMVLYCHIDSK</sequence>
<dbReference type="EMBL" id="JAGXEW010000038">
    <property type="protein sequence ID" value="KAK1153909.1"/>
    <property type="molecule type" value="Genomic_DNA"/>
</dbReference>
<comment type="function">
    <text evidence="9">Structural component of specialized membrane microdomains known as tetraspanin-enriched microdomains (TERMs), which act as platforms for receptor clustering and signaling. Participates thereby in diverse biological functions such as cell signal transduction, adhesion, migration and protein trafficking. Regulates neuronal differentiation in response to NGF by facilitating NGF-mediated activation of NTRK1/TRKA receptor tyrosine kinase and subsequent downstream signaling pathways. Plays a role in the inhibition of TNFalpha-induced apoptosis. Mechanistically, inhibits the NF-kappa-B signaling pathway by blocking phosphorylation of CHUK. Also promotes the stability of the thiamine transporter 1/SLC19A2 in intestinal epithelial cells leading to an increase of thiamine uptake process.</text>
</comment>
<feature type="disulfide bond" evidence="10">
    <location>
        <begin position="153"/>
        <end position="177"/>
    </location>
</feature>
<keyword evidence="5 11" id="KW-0472">Membrane</keyword>
<dbReference type="PROSITE" id="PS00421">
    <property type="entry name" value="TM4_1"/>
    <property type="match status" value="1"/>
</dbReference>
<evidence type="ECO:0000256" key="10">
    <source>
        <dbReference type="PIRSR" id="PIRSR002419-1"/>
    </source>
</evidence>
<evidence type="ECO:0000256" key="1">
    <source>
        <dbReference type="ARBA" id="ARBA00004155"/>
    </source>
</evidence>
<comment type="subcellular location">
    <subcellularLocation>
        <location evidence="1">Lysosome membrane</location>
        <topology evidence="1">Multi-pass membrane protein</topology>
    </subcellularLocation>
    <subcellularLocation>
        <location evidence="11">Membrane</location>
        <topology evidence="11">Multi-pass membrane protein</topology>
    </subcellularLocation>
</comment>
<dbReference type="GO" id="GO:0005886">
    <property type="term" value="C:plasma membrane"/>
    <property type="evidence" value="ECO:0007669"/>
    <property type="project" value="TreeGrafter"/>
</dbReference>
<organism evidence="12 13">
    <name type="scientific">Acipenser oxyrinchus oxyrinchus</name>
    <dbReference type="NCBI Taxonomy" id="40147"/>
    <lineage>
        <taxon>Eukaryota</taxon>
        <taxon>Metazoa</taxon>
        <taxon>Chordata</taxon>
        <taxon>Craniata</taxon>
        <taxon>Vertebrata</taxon>
        <taxon>Euteleostomi</taxon>
        <taxon>Actinopterygii</taxon>
        <taxon>Chondrostei</taxon>
        <taxon>Acipenseriformes</taxon>
        <taxon>Acipenseridae</taxon>
        <taxon>Acipenser</taxon>
    </lineage>
</organism>
<feature type="transmembrane region" description="Helical" evidence="11">
    <location>
        <begin position="12"/>
        <end position="32"/>
    </location>
</feature>